<dbReference type="PATRIC" id="fig|679935.3.peg.201"/>
<keyword evidence="1" id="KW-0812">Transmembrane</keyword>
<keyword evidence="1" id="KW-0472">Membrane</keyword>
<protein>
    <recommendedName>
        <fullName evidence="4">Type IV secretory pathway, VirB3-like protein</fullName>
    </recommendedName>
</protein>
<gene>
    <name evidence="2" type="ordered locus">Alfi_0204</name>
</gene>
<feature type="transmembrane region" description="Helical" evidence="1">
    <location>
        <begin position="36"/>
        <end position="58"/>
    </location>
</feature>
<evidence type="ECO:0000256" key="1">
    <source>
        <dbReference type="SAM" id="Phobius"/>
    </source>
</evidence>
<keyword evidence="1" id="KW-1133">Transmembrane helix</keyword>
<dbReference type="STRING" id="679935.Alfi_0204"/>
<organism evidence="2 3">
    <name type="scientific">Alistipes finegoldii (strain DSM 17242 / JCM 16770 / CCUG 46020 / CIP 107999 / KCTC 15236 / AHN 2437)</name>
    <dbReference type="NCBI Taxonomy" id="679935"/>
    <lineage>
        <taxon>Bacteria</taxon>
        <taxon>Pseudomonadati</taxon>
        <taxon>Bacteroidota</taxon>
        <taxon>Bacteroidia</taxon>
        <taxon>Bacteroidales</taxon>
        <taxon>Rikenellaceae</taxon>
        <taxon>Alistipes</taxon>
    </lineage>
</organism>
<sequence length="81" mass="9644">MKLYVNRRIRDKAMVLGLPAENFLICLGLTCAPVLIVVFLPVFIIVWIPWACGVYWLFRNMERLKRNLHYGKQYPLHLKNR</sequence>
<accession>I3YHZ6</accession>
<dbReference type="Proteomes" id="UP000006052">
    <property type="component" value="Chromosome"/>
</dbReference>
<dbReference type="HOGENOM" id="CLU_2566262_0_0_10"/>
<proteinExistence type="predicted"/>
<evidence type="ECO:0008006" key="4">
    <source>
        <dbReference type="Google" id="ProtNLM"/>
    </source>
</evidence>
<dbReference type="KEGG" id="afd:Alfi_0204"/>
<dbReference type="EMBL" id="CP003274">
    <property type="protein sequence ID" value="AFL76614.1"/>
    <property type="molecule type" value="Genomic_DNA"/>
</dbReference>
<dbReference type="AlphaFoldDB" id="I3YHZ6"/>
<reference evidence="3" key="1">
    <citation type="journal article" date="2013" name="Stand. Genomic Sci.">
        <title>Complete genome sequence of the bile-resistant pigment-producing anaerobe Alistipes finegoldii type strain (AHN2437(T)).</title>
        <authorList>
            <person name="Mavromatis K."/>
            <person name="Stackebrandt E."/>
            <person name="Munk C."/>
            <person name="Lapidus A."/>
            <person name="Nolan M."/>
            <person name="Lucas S."/>
            <person name="Hammon N."/>
            <person name="Deshpande S."/>
            <person name="Cheng J.F."/>
            <person name="Tapia R."/>
            <person name="Goodwin L.A."/>
            <person name="Pitluck S."/>
            <person name="Liolios K."/>
            <person name="Pagani I."/>
            <person name="Ivanova N."/>
            <person name="Mikhailova N."/>
            <person name="Huntemann M."/>
            <person name="Pati A."/>
            <person name="Chen A."/>
            <person name="Palaniappan K."/>
            <person name="Land M."/>
            <person name="Hauser L."/>
            <person name="Rohde M."/>
            <person name="Gronow S."/>
            <person name="Goker M."/>
            <person name="Detter J.C."/>
            <person name="Bristow J."/>
            <person name="Eisen J.A."/>
            <person name="Markowitz V."/>
            <person name="Hugenholtz P."/>
            <person name="Kyrpides N.C."/>
            <person name="Klenk H.P."/>
            <person name="Woyke T."/>
        </authorList>
    </citation>
    <scope>NUCLEOTIDE SEQUENCE</scope>
    <source>
        <strain evidence="3">DSM 17242 / JCM 16770 / AHN 2437 / CCUG 46020 / CIP 107999</strain>
    </source>
</reference>
<name>I3YHZ6_ALIFI</name>
<evidence type="ECO:0000313" key="3">
    <source>
        <dbReference type="Proteomes" id="UP000006052"/>
    </source>
</evidence>
<evidence type="ECO:0000313" key="2">
    <source>
        <dbReference type="EMBL" id="AFL76614.1"/>
    </source>
</evidence>
<feature type="transmembrane region" description="Helical" evidence="1">
    <location>
        <begin position="12"/>
        <end position="30"/>
    </location>
</feature>